<dbReference type="InterPro" id="IPR011990">
    <property type="entry name" value="TPR-like_helical_dom_sf"/>
</dbReference>
<name>A0A835HH47_9MAGN</name>
<dbReference type="OrthoDB" id="626167at2759"/>
<reference evidence="1 2" key="1">
    <citation type="submission" date="2020-10" db="EMBL/GenBank/DDBJ databases">
        <title>The Coptis chinensis genome and diversification of protoberbering-type alkaloids.</title>
        <authorList>
            <person name="Wang B."/>
            <person name="Shu S."/>
            <person name="Song C."/>
            <person name="Liu Y."/>
        </authorList>
    </citation>
    <scope>NUCLEOTIDE SEQUENCE [LARGE SCALE GENOMIC DNA]</scope>
    <source>
        <strain evidence="1">HL-2020</strain>
        <tissue evidence="1">Leaf</tissue>
    </source>
</reference>
<gene>
    <name evidence="1" type="ORF">IFM89_036622</name>
</gene>
<sequence>MAWVQLYKVDEAAELFEEARRILKQECDPCHPDTIEVYSNLATTYDAMGADIMDCVSNYASEEAGSLCTFDGGAHVVNVTNRRPDPQPEVVAEGAQLADGGSGNGASGRESDNWIYFHFFFTKLVWSLPADVSKREKVKRK</sequence>
<dbReference type="Proteomes" id="UP000631114">
    <property type="component" value="Unassembled WGS sequence"/>
</dbReference>
<organism evidence="1 2">
    <name type="scientific">Coptis chinensis</name>
    <dbReference type="NCBI Taxonomy" id="261450"/>
    <lineage>
        <taxon>Eukaryota</taxon>
        <taxon>Viridiplantae</taxon>
        <taxon>Streptophyta</taxon>
        <taxon>Embryophyta</taxon>
        <taxon>Tracheophyta</taxon>
        <taxon>Spermatophyta</taxon>
        <taxon>Magnoliopsida</taxon>
        <taxon>Ranunculales</taxon>
        <taxon>Ranunculaceae</taxon>
        <taxon>Coptidoideae</taxon>
        <taxon>Coptis</taxon>
    </lineage>
</organism>
<evidence type="ECO:0000313" key="2">
    <source>
        <dbReference type="Proteomes" id="UP000631114"/>
    </source>
</evidence>
<dbReference type="PANTHER" id="PTHR46284:SF9">
    <property type="entry name" value="OS02G0109800 PROTEIN"/>
    <property type="match status" value="1"/>
</dbReference>
<comment type="caution">
    <text evidence="1">The sequence shown here is derived from an EMBL/GenBank/DDBJ whole genome shotgun (WGS) entry which is preliminary data.</text>
</comment>
<evidence type="ECO:0000313" key="1">
    <source>
        <dbReference type="EMBL" id="KAF9599324.1"/>
    </source>
</evidence>
<accession>A0A835HH47</accession>
<proteinExistence type="predicted"/>
<keyword evidence="2" id="KW-1185">Reference proteome</keyword>
<protein>
    <submittedName>
        <fullName evidence="1">Uncharacterized protein</fullName>
    </submittedName>
</protein>
<dbReference type="AlphaFoldDB" id="A0A835HH47"/>
<dbReference type="PANTHER" id="PTHR46284">
    <property type="entry name" value="PROTEIN KINESIN LIGHT CHAIN-RELATED 3"/>
    <property type="match status" value="1"/>
</dbReference>
<dbReference type="EMBL" id="JADFTS010000007">
    <property type="protein sequence ID" value="KAF9599324.1"/>
    <property type="molecule type" value="Genomic_DNA"/>
</dbReference>
<dbReference type="Gene3D" id="1.25.40.10">
    <property type="entry name" value="Tetratricopeptide repeat domain"/>
    <property type="match status" value="1"/>
</dbReference>